<feature type="domain" description="Helicase C-terminal" evidence="15">
    <location>
        <begin position="347"/>
        <end position="499"/>
    </location>
</feature>
<feature type="domain" description="DEAD-box RNA helicase Q" evidence="16">
    <location>
        <begin position="93"/>
        <end position="121"/>
    </location>
</feature>
<dbReference type="GO" id="GO:0016787">
    <property type="term" value="F:hydrolase activity"/>
    <property type="evidence" value="ECO:0007669"/>
    <property type="project" value="UniProtKB-KW"/>
</dbReference>
<feature type="region of interest" description="Disordered" evidence="13">
    <location>
        <begin position="1"/>
        <end position="90"/>
    </location>
</feature>
<dbReference type="GO" id="GO:0003724">
    <property type="term" value="F:RNA helicase activity"/>
    <property type="evidence" value="ECO:0007669"/>
    <property type="project" value="UniProtKB-EC"/>
</dbReference>
<dbReference type="PROSITE" id="PS51194">
    <property type="entry name" value="HELICASE_CTER"/>
    <property type="match status" value="1"/>
</dbReference>
<keyword evidence="8" id="KW-0694">RNA-binding</keyword>
<evidence type="ECO:0000313" key="18">
    <source>
        <dbReference type="Proteomes" id="UP000053317"/>
    </source>
</evidence>
<proteinExistence type="inferred from homology"/>
<keyword evidence="3" id="KW-0690">Ribosome biogenesis</keyword>
<evidence type="ECO:0000256" key="12">
    <source>
        <dbReference type="RuleBase" id="RU000492"/>
    </source>
</evidence>
<keyword evidence="9" id="KW-0539">Nucleus</keyword>
<evidence type="ECO:0000256" key="4">
    <source>
        <dbReference type="ARBA" id="ARBA00022741"/>
    </source>
</evidence>
<dbReference type="CDD" id="cd18787">
    <property type="entry name" value="SF2_C_DEAD"/>
    <property type="match status" value="1"/>
</dbReference>
<sequence length="536" mass="58704">MAGSKVARRTYSSDSASSVASDFEDHDNHRSPKRRRVDSESSEEETEPLATADESFFAPSRIRRDDALAQQSEPEGWEDPEAPPPVTSIQQDTTFSSLGVSPWLVASLSALQVRRPTAIQKACIPELLKGRDCIGGSRTGTGKTIAFAVPILQKWAEDPFGTYAVVLTPTRELALQIHEQFLALGAPQSLKSVLVTGGADLRTQALAIAQRPHIIIATPGRLADHIRTSGEDTMRGLSRVKVVVLDEADRLLTPGKGSMLTDVETCLSSLPPSSRRHTLLFTATVTPEVRALKSLPRPANRPPIFITEVSSNPTPGDPSSSAALIPSTLNQTYLLVPPTQKPAYLMTLLQTAQNCSMPSVLIFTNRASTADLLTRTFLKLDPPPFTLSTLHSQMPQAQRTENLSNFRSRKSRILIATDVASRGLDIPSVSLVINYDVPRDPATYVHRVGRTARAGREGTSITFIGQRDIELILGIEEYTTSKMTEWEEEGVNVETRVVKGNVLKHVGEARVEAMREIEQGIDMKGKRKMKKFRVDG</sequence>
<dbReference type="GO" id="GO:0005524">
    <property type="term" value="F:ATP binding"/>
    <property type="evidence" value="ECO:0007669"/>
    <property type="project" value="UniProtKB-KW"/>
</dbReference>
<evidence type="ECO:0000256" key="9">
    <source>
        <dbReference type="ARBA" id="ARBA00023242"/>
    </source>
</evidence>
<comment type="subcellular location">
    <subcellularLocation>
        <location evidence="1">Nucleus</location>
    </subcellularLocation>
</comment>
<feature type="short sequence motif" description="Q motif" evidence="11">
    <location>
        <begin position="93"/>
        <end position="121"/>
    </location>
</feature>
<feature type="compositionally biased region" description="Low complexity" evidence="13">
    <location>
        <begin position="12"/>
        <end position="21"/>
    </location>
</feature>
<dbReference type="GO" id="GO:0042254">
    <property type="term" value="P:ribosome biogenesis"/>
    <property type="evidence" value="ECO:0007669"/>
    <property type="project" value="UniProtKB-KW"/>
</dbReference>
<evidence type="ECO:0000256" key="7">
    <source>
        <dbReference type="ARBA" id="ARBA00022840"/>
    </source>
</evidence>
<evidence type="ECO:0000256" key="5">
    <source>
        <dbReference type="ARBA" id="ARBA00022801"/>
    </source>
</evidence>
<keyword evidence="18" id="KW-1185">Reference proteome</keyword>
<dbReference type="Pfam" id="PF00270">
    <property type="entry name" value="DEAD"/>
    <property type="match status" value="1"/>
</dbReference>
<evidence type="ECO:0000259" key="14">
    <source>
        <dbReference type="PROSITE" id="PS51192"/>
    </source>
</evidence>
<comment type="catalytic activity">
    <reaction evidence="10">
        <text>ATP + H2O = ADP + phosphate + H(+)</text>
        <dbReference type="Rhea" id="RHEA:13065"/>
        <dbReference type="ChEBI" id="CHEBI:15377"/>
        <dbReference type="ChEBI" id="CHEBI:15378"/>
        <dbReference type="ChEBI" id="CHEBI:30616"/>
        <dbReference type="ChEBI" id="CHEBI:43474"/>
        <dbReference type="ChEBI" id="CHEBI:456216"/>
        <dbReference type="EC" id="3.6.4.13"/>
    </reaction>
</comment>
<dbReference type="OrthoDB" id="10261904at2759"/>
<dbReference type="AlphaFoldDB" id="A0A0G2G7T3"/>
<comment type="caution">
    <text evidence="17">The sequence shown here is derived from an EMBL/GenBank/DDBJ whole genome shotgun (WGS) entry which is preliminary data.</text>
</comment>
<keyword evidence="4 12" id="KW-0547">Nucleotide-binding</keyword>
<dbReference type="SMART" id="SM00490">
    <property type="entry name" value="HELICc"/>
    <property type="match status" value="1"/>
</dbReference>
<dbReference type="PROSITE" id="PS51195">
    <property type="entry name" value="Q_MOTIF"/>
    <property type="match status" value="1"/>
</dbReference>
<dbReference type="SUPFAM" id="SSF52540">
    <property type="entry name" value="P-loop containing nucleoside triphosphate hydrolases"/>
    <property type="match status" value="1"/>
</dbReference>
<dbReference type="GO" id="GO:0010467">
    <property type="term" value="P:gene expression"/>
    <property type="evidence" value="ECO:0007669"/>
    <property type="project" value="UniProtKB-ARBA"/>
</dbReference>
<evidence type="ECO:0000256" key="6">
    <source>
        <dbReference type="ARBA" id="ARBA00022806"/>
    </source>
</evidence>
<evidence type="ECO:0000256" key="1">
    <source>
        <dbReference type="ARBA" id="ARBA00004123"/>
    </source>
</evidence>
<dbReference type="PROSITE" id="PS00039">
    <property type="entry name" value="DEAD_ATP_HELICASE"/>
    <property type="match status" value="1"/>
</dbReference>
<dbReference type="PANTHER" id="PTHR47959:SF24">
    <property type="entry name" value="ATP-DEPENDENT RNA HELICASE"/>
    <property type="match status" value="1"/>
</dbReference>
<reference evidence="17 18" key="1">
    <citation type="submission" date="2015-05" db="EMBL/GenBank/DDBJ databases">
        <title>Distinctive expansion of gene families associated with plant cell wall degradation and secondary metabolism in the genomes of grapevine trunk pathogens.</title>
        <authorList>
            <person name="Lawrence D.P."/>
            <person name="Travadon R."/>
            <person name="Rolshausen P.E."/>
            <person name="Baumgartner K."/>
        </authorList>
    </citation>
    <scope>NUCLEOTIDE SEQUENCE [LARGE SCALE GENOMIC DNA]</scope>
    <source>
        <strain evidence="17">UCRPC4</strain>
    </source>
</reference>
<dbReference type="InterPro" id="IPR011545">
    <property type="entry name" value="DEAD/DEAH_box_helicase_dom"/>
</dbReference>
<dbReference type="InterPro" id="IPR001650">
    <property type="entry name" value="Helicase_C-like"/>
</dbReference>
<dbReference type="InterPro" id="IPR027417">
    <property type="entry name" value="P-loop_NTPase"/>
</dbReference>
<dbReference type="EMBL" id="LCWF01000106">
    <property type="protein sequence ID" value="KKY19758.1"/>
    <property type="molecule type" value="Genomic_DNA"/>
</dbReference>
<keyword evidence="7 12" id="KW-0067">ATP-binding</keyword>
<dbReference type="GO" id="GO:0003723">
    <property type="term" value="F:RNA binding"/>
    <property type="evidence" value="ECO:0007669"/>
    <property type="project" value="UniProtKB-KW"/>
</dbReference>
<dbReference type="PROSITE" id="PS51192">
    <property type="entry name" value="HELICASE_ATP_BIND_1"/>
    <property type="match status" value="1"/>
</dbReference>
<dbReference type="Proteomes" id="UP000053317">
    <property type="component" value="Unassembled WGS sequence"/>
</dbReference>
<dbReference type="Pfam" id="PF00271">
    <property type="entry name" value="Helicase_C"/>
    <property type="match status" value="1"/>
</dbReference>
<evidence type="ECO:0000259" key="16">
    <source>
        <dbReference type="PROSITE" id="PS51195"/>
    </source>
</evidence>
<name>A0A0G2G7T3_PHACM</name>
<dbReference type="SMART" id="SM00487">
    <property type="entry name" value="DEXDc"/>
    <property type="match status" value="1"/>
</dbReference>
<organism evidence="17 18">
    <name type="scientific">Phaeomoniella chlamydospora</name>
    <name type="common">Phaeoacremonium chlamydosporum</name>
    <dbReference type="NCBI Taxonomy" id="158046"/>
    <lineage>
        <taxon>Eukaryota</taxon>
        <taxon>Fungi</taxon>
        <taxon>Dikarya</taxon>
        <taxon>Ascomycota</taxon>
        <taxon>Pezizomycotina</taxon>
        <taxon>Eurotiomycetes</taxon>
        <taxon>Chaetothyriomycetidae</taxon>
        <taxon>Phaeomoniellales</taxon>
        <taxon>Phaeomoniellaceae</taxon>
        <taxon>Phaeomoniella</taxon>
    </lineage>
</organism>
<gene>
    <name evidence="17" type="ORF">UCRPC4_g04459</name>
</gene>
<evidence type="ECO:0000256" key="11">
    <source>
        <dbReference type="PROSITE-ProRule" id="PRU00552"/>
    </source>
</evidence>
<feature type="domain" description="Helicase ATP-binding" evidence="14">
    <location>
        <begin position="124"/>
        <end position="303"/>
    </location>
</feature>
<dbReference type="GO" id="GO:0005634">
    <property type="term" value="C:nucleus"/>
    <property type="evidence" value="ECO:0007669"/>
    <property type="project" value="UniProtKB-SubCell"/>
</dbReference>
<keyword evidence="6 12" id="KW-0347">Helicase</keyword>
<dbReference type="PANTHER" id="PTHR47959">
    <property type="entry name" value="ATP-DEPENDENT RNA HELICASE RHLE-RELATED"/>
    <property type="match status" value="1"/>
</dbReference>
<evidence type="ECO:0000256" key="2">
    <source>
        <dbReference type="ARBA" id="ARBA00012552"/>
    </source>
</evidence>
<dbReference type="InterPro" id="IPR014001">
    <property type="entry name" value="Helicase_ATP-bd"/>
</dbReference>
<evidence type="ECO:0000313" key="17">
    <source>
        <dbReference type="EMBL" id="KKY19758.1"/>
    </source>
</evidence>
<reference evidence="17 18" key="2">
    <citation type="submission" date="2015-05" db="EMBL/GenBank/DDBJ databases">
        <authorList>
            <person name="Morales-Cruz A."/>
            <person name="Amrine K.C."/>
            <person name="Cantu D."/>
        </authorList>
    </citation>
    <scope>NUCLEOTIDE SEQUENCE [LARGE SCALE GENOMIC DNA]</scope>
    <source>
        <strain evidence="17">UCRPC4</strain>
    </source>
</reference>
<dbReference type="InterPro" id="IPR050079">
    <property type="entry name" value="DEAD_box_RNA_helicase"/>
</dbReference>
<accession>A0A0G2G7T3</accession>
<dbReference type="InterPro" id="IPR014014">
    <property type="entry name" value="RNA_helicase_DEAD_Q_motif"/>
</dbReference>
<keyword evidence="5 12" id="KW-0378">Hydrolase</keyword>
<evidence type="ECO:0000256" key="13">
    <source>
        <dbReference type="SAM" id="MobiDB-lite"/>
    </source>
</evidence>
<evidence type="ECO:0000256" key="3">
    <source>
        <dbReference type="ARBA" id="ARBA00022517"/>
    </source>
</evidence>
<dbReference type="CDD" id="cd17955">
    <property type="entry name" value="DEADc_DDX49"/>
    <property type="match status" value="1"/>
</dbReference>
<evidence type="ECO:0000259" key="15">
    <source>
        <dbReference type="PROSITE" id="PS51194"/>
    </source>
</evidence>
<dbReference type="EC" id="3.6.4.13" evidence="2"/>
<evidence type="ECO:0000256" key="10">
    <source>
        <dbReference type="ARBA" id="ARBA00047984"/>
    </source>
</evidence>
<dbReference type="GO" id="GO:0005829">
    <property type="term" value="C:cytosol"/>
    <property type="evidence" value="ECO:0007669"/>
    <property type="project" value="TreeGrafter"/>
</dbReference>
<dbReference type="Gene3D" id="3.40.50.300">
    <property type="entry name" value="P-loop containing nucleotide triphosphate hydrolases"/>
    <property type="match status" value="2"/>
</dbReference>
<comment type="similarity">
    <text evidence="12">Belongs to the DEAD box helicase family.</text>
</comment>
<evidence type="ECO:0000256" key="8">
    <source>
        <dbReference type="ARBA" id="ARBA00022884"/>
    </source>
</evidence>
<protein>
    <recommendedName>
        <fullName evidence="2">RNA helicase</fullName>
        <ecNumber evidence="2">3.6.4.13</ecNumber>
    </recommendedName>
</protein>
<dbReference type="InterPro" id="IPR000629">
    <property type="entry name" value="RNA-helicase_DEAD-box_CS"/>
</dbReference>